<evidence type="ECO:0000313" key="5">
    <source>
        <dbReference type="Proteomes" id="UP000293638"/>
    </source>
</evidence>
<dbReference type="RefSeq" id="WP_130491294.1">
    <property type="nucleotide sequence ID" value="NZ_SGXD01000001.1"/>
</dbReference>
<dbReference type="InterPro" id="IPR023365">
    <property type="entry name" value="Sortase_dom-sf"/>
</dbReference>
<evidence type="ECO:0000256" key="1">
    <source>
        <dbReference type="ARBA" id="ARBA00022801"/>
    </source>
</evidence>
<dbReference type="AlphaFoldDB" id="A0A4Q7NVJ5"/>
<dbReference type="OrthoDB" id="5242879at2"/>
<keyword evidence="5" id="KW-1185">Reference proteome</keyword>
<dbReference type="GO" id="GO:0016787">
    <property type="term" value="F:hydrolase activity"/>
    <property type="evidence" value="ECO:0007669"/>
    <property type="project" value="UniProtKB-KW"/>
</dbReference>
<dbReference type="Proteomes" id="UP000293638">
    <property type="component" value="Unassembled WGS sequence"/>
</dbReference>
<feature type="transmembrane region" description="Helical" evidence="3">
    <location>
        <begin position="275"/>
        <end position="293"/>
    </location>
</feature>
<feature type="transmembrane region" description="Helical" evidence="3">
    <location>
        <begin position="48"/>
        <end position="74"/>
    </location>
</feature>
<dbReference type="InterPro" id="IPR042003">
    <property type="entry name" value="Sortase_E"/>
</dbReference>
<comment type="caution">
    <text evidence="4">The sequence shown here is derived from an EMBL/GenBank/DDBJ whole genome shotgun (WGS) entry which is preliminary data.</text>
</comment>
<evidence type="ECO:0000256" key="2">
    <source>
        <dbReference type="SAM" id="MobiDB-lite"/>
    </source>
</evidence>
<feature type="compositionally biased region" description="Basic and acidic residues" evidence="2">
    <location>
        <begin position="1"/>
        <end position="10"/>
    </location>
</feature>
<dbReference type="SUPFAM" id="SSF63817">
    <property type="entry name" value="Sortase"/>
    <property type="match status" value="1"/>
</dbReference>
<proteinExistence type="predicted"/>
<dbReference type="InterPro" id="IPR005754">
    <property type="entry name" value="Sortase"/>
</dbReference>
<feature type="region of interest" description="Disordered" evidence="2">
    <location>
        <begin position="1"/>
        <end position="26"/>
    </location>
</feature>
<accession>A0A4Q7NVJ5</accession>
<protein>
    <submittedName>
        <fullName evidence="4">LPXTG-site transpeptidase (Sortase) family protein</fullName>
    </submittedName>
</protein>
<keyword evidence="1" id="KW-0378">Hydrolase</keyword>
<dbReference type="CDD" id="cd05830">
    <property type="entry name" value="Sortase_E"/>
    <property type="match status" value="1"/>
</dbReference>
<evidence type="ECO:0000256" key="3">
    <source>
        <dbReference type="SAM" id="Phobius"/>
    </source>
</evidence>
<dbReference type="Gene3D" id="2.40.260.10">
    <property type="entry name" value="Sortase"/>
    <property type="match status" value="1"/>
</dbReference>
<feature type="transmembrane region" description="Helical" evidence="3">
    <location>
        <begin position="299"/>
        <end position="317"/>
    </location>
</feature>
<gene>
    <name evidence="4" type="ORF">EV189_0429</name>
</gene>
<reference evidence="4 5" key="1">
    <citation type="submission" date="2019-02" db="EMBL/GenBank/DDBJ databases">
        <title>Genomic Encyclopedia of Type Strains, Phase IV (KMG-IV): sequencing the most valuable type-strain genomes for metagenomic binning, comparative biology and taxonomic classification.</title>
        <authorList>
            <person name="Goeker M."/>
        </authorList>
    </citation>
    <scope>NUCLEOTIDE SEQUENCE [LARGE SCALE GENOMIC DNA]</scope>
    <source>
        <strain evidence="4 5">DSM 45622</strain>
    </source>
</reference>
<dbReference type="EMBL" id="SGXD01000001">
    <property type="protein sequence ID" value="RZS91195.1"/>
    <property type="molecule type" value="Genomic_DNA"/>
</dbReference>
<name>A0A4Q7NVJ5_9ACTN</name>
<evidence type="ECO:0000313" key="4">
    <source>
        <dbReference type="EMBL" id="RZS91195.1"/>
    </source>
</evidence>
<keyword evidence="3" id="KW-1133">Transmembrane helix</keyword>
<sequence>MSSSLTDERPAVPAGAVTPSPRRRMPAGRRVLQLVPAKQPLDRGSTPYLLHSALLVIALLAGTLALEMVGVGALREARDQRTTYAQFRVQLAKGLAPIGQTDTVHKQLLPLGAPVAVMQIPTIGLRQVVLEGSSSTVLRSGPGHERDTALPGQYGPAVVYGRGLAYGAPFRRLHELKAGDTILVTTGQGPAKGQQPFTYVVQDLRRAGDPIPQLQPHTGRLTLVTTDGPWWAPSGVLRVDAQLQGTPVPRSAKVLEDVPDDEKPFGRDSSALTPLLLWSQALLLVAAGFAWLRLRWDGWHAWLAGVPVLAYVALSTAHEAARLLPNIL</sequence>
<keyword evidence="3" id="KW-0472">Membrane</keyword>
<organism evidence="4 5">
    <name type="scientific">Motilibacter rhizosphaerae</name>
    <dbReference type="NCBI Taxonomy" id="598652"/>
    <lineage>
        <taxon>Bacteria</taxon>
        <taxon>Bacillati</taxon>
        <taxon>Actinomycetota</taxon>
        <taxon>Actinomycetes</taxon>
        <taxon>Motilibacterales</taxon>
        <taxon>Motilibacteraceae</taxon>
        <taxon>Motilibacter</taxon>
    </lineage>
</organism>
<keyword evidence="3" id="KW-0812">Transmembrane</keyword>
<dbReference type="Pfam" id="PF04203">
    <property type="entry name" value="Sortase"/>
    <property type="match status" value="1"/>
</dbReference>